<dbReference type="AlphaFoldDB" id="A0A9N9NX42"/>
<dbReference type="OrthoDB" id="8300393at2759"/>
<name>A0A9N9NX42_9GLOM</name>
<keyword evidence="2" id="KW-1185">Reference proteome</keyword>
<dbReference type="Proteomes" id="UP000789396">
    <property type="component" value="Unassembled WGS sequence"/>
</dbReference>
<sequence length="167" mass="18733">SGIVCSTYDASEAHKFCSEIDPTWQPILKNPNVLVDLSSNTIKHNYLSEYNRARLDLLAYIIVTRVIPGQVDRLQQLRDAIEQASNTASELLSQDDIPQDDILTQDNVLPQDDVLSVLPQDDILSQNDELSQDDIPQDDILTQDNVLLQDDLSQDITLTLDTAIENE</sequence>
<feature type="non-terminal residue" evidence="1">
    <location>
        <position position="167"/>
    </location>
</feature>
<reference evidence="1" key="1">
    <citation type="submission" date="2021-06" db="EMBL/GenBank/DDBJ databases">
        <authorList>
            <person name="Kallberg Y."/>
            <person name="Tangrot J."/>
            <person name="Rosling A."/>
        </authorList>
    </citation>
    <scope>NUCLEOTIDE SEQUENCE</scope>
    <source>
        <strain evidence="1">IN212</strain>
    </source>
</reference>
<gene>
    <name evidence="1" type="ORF">RFULGI_LOCUS14594</name>
</gene>
<evidence type="ECO:0000313" key="2">
    <source>
        <dbReference type="Proteomes" id="UP000789396"/>
    </source>
</evidence>
<dbReference type="EMBL" id="CAJVPZ010042993">
    <property type="protein sequence ID" value="CAG8764822.1"/>
    <property type="molecule type" value="Genomic_DNA"/>
</dbReference>
<comment type="caution">
    <text evidence="1">The sequence shown here is derived from an EMBL/GenBank/DDBJ whole genome shotgun (WGS) entry which is preliminary data.</text>
</comment>
<proteinExistence type="predicted"/>
<evidence type="ECO:0000313" key="1">
    <source>
        <dbReference type="EMBL" id="CAG8764822.1"/>
    </source>
</evidence>
<organism evidence="1 2">
    <name type="scientific">Racocetra fulgida</name>
    <dbReference type="NCBI Taxonomy" id="60492"/>
    <lineage>
        <taxon>Eukaryota</taxon>
        <taxon>Fungi</taxon>
        <taxon>Fungi incertae sedis</taxon>
        <taxon>Mucoromycota</taxon>
        <taxon>Glomeromycotina</taxon>
        <taxon>Glomeromycetes</taxon>
        <taxon>Diversisporales</taxon>
        <taxon>Gigasporaceae</taxon>
        <taxon>Racocetra</taxon>
    </lineage>
</organism>
<protein>
    <submittedName>
        <fullName evidence="1">11071_t:CDS:1</fullName>
    </submittedName>
</protein>
<accession>A0A9N9NX42</accession>
<feature type="non-terminal residue" evidence="1">
    <location>
        <position position="1"/>
    </location>
</feature>